<keyword evidence="2" id="KW-0677">Repeat</keyword>
<feature type="compositionally biased region" description="Low complexity" evidence="6">
    <location>
        <begin position="269"/>
        <end position="285"/>
    </location>
</feature>
<keyword evidence="4" id="KW-0234">DNA repair</keyword>
<feature type="region of interest" description="Disordered" evidence="6">
    <location>
        <begin position="391"/>
        <end position="499"/>
    </location>
</feature>
<dbReference type="PROSITE" id="PS50172">
    <property type="entry name" value="BRCT"/>
    <property type="match status" value="2"/>
</dbReference>
<dbReference type="SMART" id="SM00292">
    <property type="entry name" value="BRCT"/>
    <property type="match status" value="2"/>
</dbReference>
<evidence type="ECO:0000313" key="9">
    <source>
        <dbReference type="Proteomes" id="UP001307889"/>
    </source>
</evidence>
<dbReference type="PANTHER" id="PTHR11370">
    <property type="entry name" value="DNA-REPAIR PROTEIN XRCC1"/>
    <property type="match status" value="1"/>
</dbReference>
<feature type="compositionally biased region" description="Basic and acidic residues" evidence="6">
    <location>
        <begin position="445"/>
        <end position="466"/>
    </location>
</feature>
<feature type="compositionally biased region" description="Acidic residues" evidence="6">
    <location>
        <begin position="427"/>
        <end position="436"/>
    </location>
</feature>
<dbReference type="InterPro" id="IPR045080">
    <property type="entry name" value="BRCT_XRCC1_rpt1"/>
</dbReference>
<comment type="subcellular location">
    <subcellularLocation>
        <location evidence="1">Nucleus</location>
    </subcellularLocation>
</comment>
<dbReference type="Pfam" id="PF12738">
    <property type="entry name" value="PTCB-BRCT"/>
    <property type="match status" value="1"/>
</dbReference>
<dbReference type="Pfam" id="PF01834">
    <property type="entry name" value="XRCC1_N"/>
    <property type="match status" value="1"/>
</dbReference>
<dbReference type="InterPro" id="IPR036420">
    <property type="entry name" value="BRCT_dom_sf"/>
</dbReference>
<dbReference type="Proteomes" id="UP001307889">
    <property type="component" value="Chromosome 4"/>
</dbReference>
<proteinExistence type="predicted"/>
<evidence type="ECO:0000256" key="2">
    <source>
        <dbReference type="ARBA" id="ARBA00022737"/>
    </source>
</evidence>
<gene>
    <name evidence="8" type="ORF">NTJ_06316</name>
</gene>
<keyword evidence="3" id="KW-0227">DNA damage</keyword>
<evidence type="ECO:0000313" key="8">
    <source>
        <dbReference type="EMBL" id="BES93507.1"/>
    </source>
</evidence>
<dbReference type="SUPFAM" id="SSF52113">
    <property type="entry name" value="BRCT domain"/>
    <property type="match status" value="2"/>
</dbReference>
<reference evidence="8 9" key="1">
    <citation type="submission" date="2023-09" db="EMBL/GenBank/DDBJ databases">
        <title>Nesidiocoris tenuis whole genome shotgun sequence.</title>
        <authorList>
            <person name="Shibata T."/>
            <person name="Shimoda M."/>
            <person name="Kobayashi T."/>
            <person name="Uehara T."/>
        </authorList>
    </citation>
    <scope>NUCLEOTIDE SEQUENCE [LARGE SCALE GENOMIC DNA]</scope>
    <source>
        <strain evidence="8 9">Japan</strain>
    </source>
</reference>
<dbReference type="PANTHER" id="PTHR11370:SF5">
    <property type="entry name" value="DNA REPAIR PROTEIN XRCC1"/>
    <property type="match status" value="1"/>
</dbReference>
<keyword evidence="5" id="KW-0539">Nucleus</keyword>
<keyword evidence="9" id="KW-1185">Reference proteome</keyword>
<evidence type="ECO:0000256" key="6">
    <source>
        <dbReference type="SAM" id="MobiDB-lite"/>
    </source>
</evidence>
<evidence type="ECO:0000256" key="4">
    <source>
        <dbReference type="ARBA" id="ARBA00023204"/>
    </source>
</evidence>
<dbReference type="Gene3D" id="2.60.120.260">
    <property type="entry name" value="Galactose-binding domain-like"/>
    <property type="match status" value="1"/>
</dbReference>
<dbReference type="InterPro" id="IPR008979">
    <property type="entry name" value="Galactose-bd-like_sf"/>
</dbReference>
<protein>
    <submittedName>
        <fullName evidence="8">DNA-repair protein xrcc1</fullName>
    </submittedName>
</protein>
<evidence type="ECO:0000259" key="7">
    <source>
        <dbReference type="PROSITE" id="PS50172"/>
    </source>
</evidence>
<accession>A0ABN7AMP2</accession>
<dbReference type="InterPro" id="IPR001357">
    <property type="entry name" value="BRCT_dom"/>
</dbReference>
<evidence type="ECO:0000256" key="3">
    <source>
        <dbReference type="ARBA" id="ARBA00022763"/>
    </source>
</evidence>
<feature type="compositionally biased region" description="Basic residues" evidence="6">
    <location>
        <begin position="256"/>
        <end position="265"/>
    </location>
</feature>
<dbReference type="SUPFAM" id="SSF49785">
    <property type="entry name" value="Galactose-binding domain-like"/>
    <property type="match status" value="1"/>
</dbReference>
<organism evidence="8 9">
    <name type="scientific">Nesidiocoris tenuis</name>
    <dbReference type="NCBI Taxonomy" id="355587"/>
    <lineage>
        <taxon>Eukaryota</taxon>
        <taxon>Metazoa</taxon>
        <taxon>Ecdysozoa</taxon>
        <taxon>Arthropoda</taxon>
        <taxon>Hexapoda</taxon>
        <taxon>Insecta</taxon>
        <taxon>Pterygota</taxon>
        <taxon>Neoptera</taxon>
        <taxon>Paraneoptera</taxon>
        <taxon>Hemiptera</taxon>
        <taxon>Heteroptera</taxon>
        <taxon>Panheteroptera</taxon>
        <taxon>Cimicomorpha</taxon>
        <taxon>Miridae</taxon>
        <taxon>Dicyphina</taxon>
        <taxon>Nesidiocoris</taxon>
    </lineage>
</organism>
<dbReference type="Gene3D" id="3.40.50.10190">
    <property type="entry name" value="BRCT domain"/>
    <property type="match status" value="2"/>
</dbReference>
<dbReference type="CDD" id="cd17725">
    <property type="entry name" value="BRCT_XRCC1_rpt1"/>
    <property type="match status" value="1"/>
</dbReference>
<name>A0ABN7AMP2_9HEMI</name>
<evidence type="ECO:0000256" key="5">
    <source>
        <dbReference type="ARBA" id="ARBA00023242"/>
    </source>
</evidence>
<dbReference type="InterPro" id="IPR002706">
    <property type="entry name" value="Xrcc1_N"/>
</dbReference>
<feature type="region of interest" description="Disordered" evidence="6">
    <location>
        <begin position="231"/>
        <end position="290"/>
    </location>
</feature>
<feature type="domain" description="BRCT" evidence="7">
    <location>
        <begin position="516"/>
        <end position="609"/>
    </location>
</feature>
<feature type="compositionally biased region" description="Low complexity" evidence="6">
    <location>
        <begin position="470"/>
        <end position="489"/>
    </location>
</feature>
<evidence type="ECO:0000256" key="1">
    <source>
        <dbReference type="ARBA" id="ARBA00004123"/>
    </source>
</evidence>
<dbReference type="EMBL" id="AP028912">
    <property type="protein sequence ID" value="BES93507.1"/>
    <property type="molecule type" value="Genomic_DNA"/>
</dbReference>
<feature type="domain" description="BRCT" evidence="7">
    <location>
        <begin position="306"/>
        <end position="393"/>
    </location>
</feature>
<sequence length="609" mass="68092">MPRIKLDKVISVSSEDPVHTASNLLKGDYDSKKWKSKNPGEKKISAVFKFFEPATISSVDVGNENSAFIEILVSRSASGSDDYQVLLPATTMMTLREAKFSENTNAVKFFKFDDFCADTRDSKWDQVMIVCTQPYNVVTQFGLSFVLFHTDDKNDSSASSSVPDLGKFRLKPLDQCGSSSVVSAWGMKKMDSEQKGAAAVTAASRNGDIKLPSARNAPVVAKVTAISTSDLDKIDGPAGVDDDDGSSQSQANAQKKTPKTPRNRKDKTGAQAPKRAAPPAKGPSPSKKPKIVAVSAFNARSRPKKPFHQLMADVVFVISGFQNPMRSDLRNAALAMGAKYKADWDNSCTHLVCAFRNTPKFNQVRGRGKIVKKDWIESCYESRKRFPWRRYALDPSDQGQNESEEEILEDKGPSPTPVDNRKRLNDTESEDEDEVEKEVKRIRKLKEAAKQDKDKPSTSKDNRVRDIALPSTSRSSDRPSCSSSSNMSPIIDEESDKAANKAHETKLHDLYTDVPHIPMFFRDYQFLILDDINEAERAKLKRYILPRLGTIVTDMEQLLSPNLAYCVTENKERFDEVKNDFPNVIGVLPDWIWLCHDENALQDHEPYCL</sequence>